<proteinExistence type="predicted"/>
<accession>A0ABP8G5Q6</accession>
<gene>
    <name evidence="2" type="ORF">GCM10023149_15330</name>
</gene>
<evidence type="ECO:0000256" key="1">
    <source>
        <dbReference type="SAM" id="MobiDB-lite"/>
    </source>
</evidence>
<dbReference type="RefSeq" id="WP_345210436.1">
    <property type="nucleotide sequence ID" value="NZ_BAABFT010000003.1"/>
</dbReference>
<evidence type="ECO:0000313" key="3">
    <source>
        <dbReference type="Proteomes" id="UP001500582"/>
    </source>
</evidence>
<sequence length="52" mass="5595">MRCPIRQQTVSGESGQNCDGHERKGGHSELVACGPDKRGGAKVPDELKKLSF</sequence>
<feature type="region of interest" description="Disordered" evidence="1">
    <location>
        <begin position="1"/>
        <end position="52"/>
    </location>
</feature>
<name>A0ABP8G5Q6_9SPHI</name>
<dbReference type="Proteomes" id="UP001500582">
    <property type="component" value="Unassembled WGS sequence"/>
</dbReference>
<dbReference type="EMBL" id="BAABFT010000003">
    <property type="protein sequence ID" value="GAA4317673.1"/>
    <property type="molecule type" value="Genomic_DNA"/>
</dbReference>
<evidence type="ECO:0000313" key="2">
    <source>
        <dbReference type="EMBL" id="GAA4317673.1"/>
    </source>
</evidence>
<feature type="compositionally biased region" description="Polar residues" evidence="1">
    <location>
        <begin position="1"/>
        <end position="17"/>
    </location>
</feature>
<organism evidence="2 3">
    <name type="scientific">Mucilaginibacter gynuensis</name>
    <dbReference type="NCBI Taxonomy" id="1302236"/>
    <lineage>
        <taxon>Bacteria</taxon>
        <taxon>Pseudomonadati</taxon>
        <taxon>Bacteroidota</taxon>
        <taxon>Sphingobacteriia</taxon>
        <taxon>Sphingobacteriales</taxon>
        <taxon>Sphingobacteriaceae</taxon>
        <taxon>Mucilaginibacter</taxon>
    </lineage>
</organism>
<protein>
    <submittedName>
        <fullName evidence="2">Uncharacterized protein</fullName>
    </submittedName>
</protein>
<reference evidence="3" key="1">
    <citation type="journal article" date="2019" name="Int. J. Syst. Evol. Microbiol.">
        <title>The Global Catalogue of Microorganisms (GCM) 10K type strain sequencing project: providing services to taxonomists for standard genome sequencing and annotation.</title>
        <authorList>
            <consortium name="The Broad Institute Genomics Platform"/>
            <consortium name="The Broad Institute Genome Sequencing Center for Infectious Disease"/>
            <person name="Wu L."/>
            <person name="Ma J."/>
        </authorList>
    </citation>
    <scope>NUCLEOTIDE SEQUENCE [LARGE SCALE GENOMIC DNA]</scope>
    <source>
        <strain evidence="3">JCM 17705</strain>
    </source>
</reference>
<feature type="compositionally biased region" description="Basic and acidic residues" evidence="1">
    <location>
        <begin position="35"/>
        <end position="52"/>
    </location>
</feature>
<keyword evidence="3" id="KW-1185">Reference proteome</keyword>
<comment type="caution">
    <text evidence="2">The sequence shown here is derived from an EMBL/GenBank/DDBJ whole genome shotgun (WGS) entry which is preliminary data.</text>
</comment>